<dbReference type="Gene3D" id="3.40.50.720">
    <property type="entry name" value="NAD(P)-binding Rossmann-like Domain"/>
    <property type="match status" value="1"/>
</dbReference>
<organism evidence="4 5">
    <name type="scientific">Aspergillus ellipticus CBS 707.79</name>
    <dbReference type="NCBI Taxonomy" id="1448320"/>
    <lineage>
        <taxon>Eukaryota</taxon>
        <taxon>Fungi</taxon>
        <taxon>Dikarya</taxon>
        <taxon>Ascomycota</taxon>
        <taxon>Pezizomycotina</taxon>
        <taxon>Eurotiomycetes</taxon>
        <taxon>Eurotiomycetidae</taxon>
        <taxon>Eurotiales</taxon>
        <taxon>Aspergillaceae</taxon>
        <taxon>Aspergillus</taxon>
        <taxon>Aspergillus subgen. Circumdati</taxon>
    </lineage>
</organism>
<evidence type="ECO:0000256" key="1">
    <source>
        <dbReference type="ARBA" id="ARBA00006484"/>
    </source>
</evidence>
<accession>A0A319CTA5</accession>
<sequence length="345" mass="37189">MQHGSQKTSILPQNVHPPTHLATSLPLLPANLPPQTGKVIIITGSTSGLGLELATILYSAGATVYLAARDATKAHALITSLTTNTPPNAYTRSPPTPGTLHYLPLNLSDLRTIKPFVTQFLSQESRLDLLFNNAGVASMPTTSLTAQTLEPHLGTNCVGPYLLTHLLSPILTTTATNPTTPANSVRVICSSSMLVDVLAPPEGVPPADLENSNPDINRNYAVSKTGNWFLADRFAKKLGPKGVVSLTQNPGNIYTKIFDNAPLLTVWLSKPIYYSPKEGVNTLLWAGFADEVTVEDGGRYVIPFGRWHPAPRGDLVEAIRDVDEGGKGFAEGFERWCEGVSREFR</sequence>
<evidence type="ECO:0000256" key="3">
    <source>
        <dbReference type="ARBA" id="ARBA00023002"/>
    </source>
</evidence>
<evidence type="ECO:0000256" key="2">
    <source>
        <dbReference type="ARBA" id="ARBA00022857"/>
    </source>
</evidence>
<reference evidence="4 5" key="1">
    <citation type="submission" date="2018-02" db="EMBL/GenBank/DDBJ databases">
        <title>The genomes of Aspergillus section Nigri reveals drivers in fungal speciation.</title>
        <authorList>
            <consortium name="DOE Joint Genome Institute"/>
            <person name="Vesth T.C."/>
            <person name="Nybo J."/>
            <person name="Theobald S."/>
            <person name="Brandl J."/>
            <person name="Frisvad J.C."/>
            <person name="Nielsen K.F."/>
            <person name="Lyhne E.K."/>
            <person name="Kogle M.E."/>
            <person name="Kuo A."/>
            <person name="Riley R."/>
            <person name="Clum A."/>
            <person name="Nolan M."/>
            <person name="Lipzen A."/>
            <person name="Salamov A."/>
            <person name="Henrissat B."/>
            <person name="Wiebenga A."/>
            <person name="De vries R.P."/>
            <person name="Grigoriev I.V."/>
            <person name="Mortensen U.H."/>
            <person name="Andersen M.R."/>
            <person name="Baker S.E."/>
        </authorList>
    </citation>
    <scope>NUCLEOTIDE SEQUENCE [LARGE SCALE GENOMIC DNA]</scope>
    <source>
        <strain evidence="4 5">CBS 707.79</strain>
    </source>
</reference>
<dbReference type="GO" id="GO:0016491">
    <property type="term" value="F:oxidoreductase activity"/>
    <property type="evidence" value="ECO:0007669"/>
    <property type="project" value="UniProtKB-KW"/>
</dbReference>
<dbReference type="PANTHER" id="PTHR24320:SF236">
    <property type="entry name" value="SHORT-CHAIN DEHYDROGENASE-RELATED"/>
    <property type="match status" value="1"/>
</dbReference>
<dbReference type="Proteomes" id="UP000247810">
    <property type="component" value="Unassembled WGS sequence"/>
</dbReference>
<dbReference type="Pfam" id="PF00106">
    <property type="entry name" value="adh_short"/>
    <property type="match status" value="1"/>
</dbReference>
<dbReference type="InterPro" id="IPR036291">
    <property type="entry name" value="NAD(P)-bd_dom_sf"/>
</dbReference>
<protein>
    <submittedName>
        <fullName evidence="4">Short-chain dehydrogenase</fullName>
    </submittedName>
</protein>
<gene>
    <name evidence="4" type="ORF">BO71DRAFT_454512</name>
</gene>
<dbReference type="PANTHER" id="PTHR24320">
    <property type="entry name" value="RETINOL DEHYDROGENASE"/>
    <property type="match status" value="1"/>
</dbReference>
<dbReference type="InterPro" id="IPR002347">
    <property type="entry name" value="SDR_fam"/>
</dbReference>
<comment type="similarity">
    <text evidence="1">Belongs to the short-chain dehydrogenases/reductases (SDR) family.</text>
</comment>
<evidence type="ECO:0000313" key="5">
    <source>
        <dbReference type="Proteomes" id="UP000247810"/>
    </source>
</evidence>
<keyword evidence="5" id="KW-1185">Reference proteome</keyword>
<dbReference type="SUPFAM" id="SSF51735">
    <property type="entry name" value="NAD(P)-binding Rossmann-fold domains"/>
    <property type="match status" value="1"/>
</dbReference>
<dbReference type="AlphaFoldDB" id="A0A319CTA5"/>
<dbReference type="EMBL" id="KZ826183">
    <property type="protein sequence ID" value="PYH87719.1"/>
    <property type="molecule type" value="Genomic_DNA"/>
</dbReference>
<evidence type="ECO:0000313" key="4">
    <source>
        <dbReference type="EMBL" id="PYH87719.1"/>
    </source>
</evidence>
<proteinExistence type="inferred from homology"/>
<dbReference type="PRINTS" id="PR00081">
    <property type="entry name" value="GDHRDH"/>
</dbReference>
<keyword evidence="3" id="KW-0560">Oxidoreductase</keyword>
<dbReference type="VEuPathDB" id="FungiDB:BO71DRAFT_454512"/>
<name>A0A319CTA5_9EURO</name>
<dbReference type="STRING" id="1448320.A0A319CTA5"/>
<dbReference type="OrthoDB" id="191139at2759"/>
<keyword evidence="2" id="KW-0521">NADP</keyword>